<proteinExistence type="inferred from homology"/>
<comment type="caution">
    <text evidence="3">The sequence shown here is derived from an EMBL/GenBank/DDBJ whole genome shotgun (WGS) entry which is preliminary data.</text>
</comment>
<dbReference type="InterPro" id="IPR001253">
    <property type="entry name" value="TIF_eIF-1A"/>
</dbReference>
<evidence type="ECO:0000313" key="4">
    <source>
        <dbReference type="Proteomes" id="UP001180020"/>
    </source>
</evidence>
<dbReference type="Pfam" id="PF01176">
    <property type="entry name" value="eIF-1a"/>
    <property type="match status" value="1"/>
</dbReference>
<dbReference type="CDD" id="cd05793">
    <property type="entry name" value="S1_IF1A"/>
    <property type="match status" value="1"/>
</dbReference>
<dbReference type="SMART" id="SM00652">
    <property type="entry name" value="eIF1a"/>
    <property type="match status" value="1"/>
</dbReference>
<protein>
    <recommendedName>
        <fullName evidence="2">S1-like domain-containing protein</fullName>
    </recommendedName>
</protein>
<dbReference type="EMBL" id="JAUJYO010000016">
    <property type="protein sequence ID" value="KAK1295175.1"/>
    <property type="molecule type" value="Genomic_DNA"/>
</dbReference>
<dbReference type="PROSITE" id="PS50832">
    <property type="entry name" value="S1_IF1_TYPE"/>
    <property type="match status" value="1"/>
</dbReference>
<evidence type="ECO:0000313" key="3">
    <source>
        <dbReference type="EMBL" id="KAK1295175.1"/>
    </source>
</evidence>
<name>A0AAV9D1V1_ACOCL</name>
<dbReference type="PANTHER" id="PTHR21668">
    <property type="entry name" value="EIF-1A"/>
    <property type="match status" value="1"/>
</dbReference>
<keyword evidence="1" id="KW-0396">Initiation factor</keyword>
<reference evidence="3" key="1">
    <citation type="journal article" date="2023" name="Nat. Commun.">
        <title>Diploid and tetraploid genomes of Acorus and the evolution of monocots.</title>
        <authorList>
            <person name="Ma L."/>
            <person name="Liu K.W."/>
            <person name="Li Z."/>
            <person name="Hsiao Y.Y."/>
            <person name="Qi Y."/>
            <person name="Fu T."/>
            <person name="Tang G.D."/>
            <person name="Zhang D."/>
            <person name="Sun W.H."/>
            <person name="Liu D.K."/>
            <person name="Li Y."/>
            <person name="Chen G.Z."/>
            <person name="Liu X.D."/>
            <person name="Liao X.Y."/>
            <person name="Jiang Y.T."/>
            <person name="Yu X."/>
            <person name="Hao Y."/>
            <person name="Huang J."/>
            <person name="Zhao X.W."/>
            <person name="Ke S."/>
            <person name="Chen Y.Y."/>
            <person name="Wu W.L."/>
            <person name="Hsu J.L."/>
            <person name="Lin Y.F."/>
            <person name="Huang M.D."/>
            <person name="Li C.Y."/>
            <person name="Huang L."/>
            <person name="Wang Z.W."/>
            <person name="Zhao X."/>
            <person name="Zhong W.Y."/>
            <person name="Peng D.H."/>
            <person name="Ahmad S."/>
            <person name="Lan S."/>
            <person name="Zhang J.S."/>
            <person name="Tsai W.C."/>
            <person name="Van de Peer Y."/>
            <person name="Liu Z.J."/>
        </authorList>
    </citation>
    <scope>NUCLEOTIDE SEQUENCE</scope>
    <source>
        <strain evidence="3">CP</strain>
    </source>
</reference>
<dbReference type="SUPFAM" id="SSF50249">
    <property type="entry name" value="Nucleic acid-binding proteins"/>
    <property type="match status" value="1"/>
</dbReference>
<reference evidence="3" key="2">
    <citation type="submission" date="2023-06" db="EMBL/GenBank/DDBJ databases">
        <authorList>
            <person name="Ma L."/>
            <person name="Liu K.-W."/>
            <person name="Li Z."/>
            <person name="Hsiao Y.-Y."/>
            <person name="Qi Y."/>
            <person name="Fu T."/>
            <person name="Tang G."/>
            <person name="Zhang D."/>
            <person name="Sun W.-H."/>
            <person name="Liu D.-K."/>
            <person name="Li Y."/>
            <person name="Chen G.-Z."/>
            <person name="Liu X.-D."/>
            <person name="Liao X.-Y."/>
            <person name="Jiang Y.-T."/>
            <person name="Yu X."/>
            <person name="Hao Y."/>
            <person name="Huang J."/>
            <person name="Zhao X.-W."/>
            <person name="Ke S."/>
            <person name="Chen Y.-Y."/>
            <person name="Wu W.-L."/>
            <person name="Hsu J.-L."/>
            <person name="Lin Y.-F."/>
            <person name="Huang M.-D."/>
            <person name="Li C.-Y."/>
            <person name="Huang L."/>
            <person name="Wang Z.-W."/>
            <person name="Zhao X."/>
            <person name="Zhong W.-Y."/>
            <person name="Peng D.-H."/>
            <person name="Ahmad S."/>
            <person name="Lan S."/>
            <person name="Zhang J.-S."/>
            <person name="Tsai W.-C."/>
            <person name="Van De Peer Y."/>
            <person name="Liu Z.-J."/>
        </authorList>
    </citation>
    <scope>NUCLEOTIDE SEQUENCE</scope>
    <source>
        <strain evidence="3">CP</strain>
        <tissue evidence="3">Leaves</tissue>
    </source>
</reference>
<dbReference type="AlphaFoldDB" id="A0AAV9D1V1"/>
<dbReference type="InterPro" id="IPR006196">
    <property type="entry name" value="RNA-binding_domain_S1_IF1"/>
</dbReference>
<feature type="domain" description="S1-like" evidence="2">
    <location>
        <begin position="21"/>
        <end position="94"/>
    </location>
</feature>
<dbReference type="GO" id="GO:0003743">
    <property type="term" value="F:translation initiation factor activity"/>
    <property type="evidence" value="ECO:0007669"/>
    <property type="project" value="UniProtKB-UniRule"/>
</dbReference>
<keyword evidence="1" id="KW-0648">Protein biosynthesis</keyword>
<organism evidence="3 4">
    <name type="scientific">Acorus calamus</name>
    <name type="common">Sweet flag</name>
    <dbReference type="NCBI Taxonomy" id="4465"/>
    <lineage>
        <taxon>Eukaryota</taxon>
        <taxon>Viridiplantae</taxon>
        <taxon>Streptophyta</taxon>
        <taxon>Embryophyta</taxon>
        <taxon>Tracheophyta</taxon>
        <taxon>Spermatophyta</taxon>
        <taxon>Magnoliopsida</taxon>
        <taxon>Liliopsida</taxon>
        <taxon>Acoraceae</taxon>
        <taxon>Acorus</taxon>
    </lineage>
</organism>
<accession>A0AAV9D1V1</accession>
<dbReference type="Gene3D" id="2.40.50.140">
    <property type="entry name" value="Nucleic acid-binding proteins"/>
    <property type="match status" value="1"/>
</dbReference>
<evidence type="ECO:0000259" key="2">
    <source>
        <dbReference type="PROSITE" id="PS50832"/>
    </source>
</evidence>
<dbReference type="GO" id="GO:0003723">
    <property type="term" value="F:RNA binding"/>
    <property type="evidence" value="ECO:0007669"/>
    <property type="project" value="InterPro"/>
</dbReference>
<dbReference type="HAMAP" id="MF_00216">
    <property type="entry name" value="aIF_1A"/>
    <property type="match status" value="1"/>
</dbReference>
<evidence type="ECO:0000256" key="1">
    <source>
        <dbReference type="PROSITE-ProRule" id="PRU00181"/>
    </source>
</evidence>
<sequence>MPKTKGKSGKKRRKNKGDNYLRRQMVFKEDGQEYAQDPFVLEVLRMLGNCRCEAVCADGVRRLCHIRGKFHMRVWIDAGDVILDKKADIILRYMPNEAMLLKDHGELPENIRLDDNDDNNVEFFDCMEFFEDEDIDMI</sequence>
<gene>
    <name evidence="3" type="ORF">QJS10_CPA16g01253</name>
</gene>
<dbReference type="Proteomes" id="UP001180020">
    <property type="component" value="Unassembled WGS sequence"/>
</dbReference>
<keyword evidence="4" id="KW-1185">Reference proteome</keyword>
<dbReference type="InterPro" id="IPR012340">
    <property type="entry name" value="NA-bd_OB-fold"/>
</dbReference>